<dbReference type="EMBL" id="FLUV01000590">
    <property type="protein sequence ID" value="SBW19523.1"/>
    <property type="molecule type" value="Genomic_DNA"/>
</dbReference>
<evidence type="ECO:0000313" key="3">
    <source>
        <dbReference type="Proteomes" id="UP000199013"/>
    </source>
</evidence>
<feature type="region of interest" description="Disordered" evidence="1">
    <location>
        <begin position="1"/>
        <end position="23"/>
    </location>
</feature>
<protein>
    <submittedName>
        <fullName evidence="2">Uncharacterized protein</fullName>
    </submittedName>
</protein>
<accession>A0A1C3NVK4</accession>
<keyword evidence="3" id="KW-1185">Reference proteome</keyword>
<evidence type="ECO:0000256" key="1">
    <source>
        <dbReference type="SAM" id="MobiDB-lite"/>
    </source>
</evidence>
<dbReference type="Proteomes" id="UP000199013">
    <property type="component" value="Unassembled WGS sequence"/>
</dbReference>
<evidence type="ECO:0000313" key="2">
    <source>
        <dbReference type="EMBL" id="SBW19523.1"/>
    </source>
</evidence>
<feature type="compositionally biased region" description="Low complexity" evidence="1">
    <location>
        <begin position="1"/>
        <end position="10"/>
    </location>
</feature>
<reference evidence="3" key="1">
    <citation type="submission" date="2016-02" db="EMBL/GenBank/DDBJ databases">
        <authorList>
            <person name="Wibberg D."/>
        </authorList>
    </citation>
    <scope>NUCLEOTIDE SEQUENCE [LARGE SCALE GENOMIC DNA]</scope>
</reference>
<sequence>MPAARARSARPPTPTPAPITPGDIDPIITTAVKAFRSLTPAEHATVSARHGAGLSGMKAEEVCRTCRFPYRRGAATCPSVIYLNTGSYSKALAAIPPTTTSRPCRICRAPVTMPVSAPTGDRPLCDSCQDQTSLFDSDGGGLYGGAA</sequence>
<proteinExistence type="predicted"/>
<dbReference type="AlphaFoldDB" id="A0A1C3NVK4"/>
<organism evidence="2 3">
    <name type="scientific">Candidatus Protofrankia californiensis</name>
    <dbReference type="NCBI Taxonomy" id="1839754"/>
    <lineage>
        <taxon>Bacteria</taxon>
        <taxon>Bacillati</taxon>
        <taxon>Actinomycetota</taxon>
        <taxon>Actinomycetes</taxon>
        <taxon>Frankiales</taxon>
        <taxon>Frankiaceae</taxon>
        <taxon>Protofrankia</taxon>
    </lineage>
</organism>
<name>A0A1C3NVK4_9ACTN</name>
<gene>
    <name evidence="2" type="ORF">FDG2_1423</name>
</gene>